<keyword evidence="3" id="KW-1185">Reference proteome</keyword>
<gene>
    <name evidence="2" type="ORF">HRTV-29_gp39</name>
</gene>
<feature type="transmembrane region" description="Helical" evidence="1">
    <location>
        <begin position="37"/>
        <end position="59"/>
    </location>
</feature>
<evidence type="ECO:0000313" key="2">
    <source>
        <dbReference type="EMBL" id="UBF23317.1"/>
    </source>
</evidence>
<dbReference type="EMBL" id="MZ334526">
    <property type="protein sequence ID" value="UBF23317.1"/>
    <property type="molecule type" value="Genomic_DNA"/>
</dbReference>
<reference evidence="2" key="1">
    <citation type="submission" date="2021-05" db="EMBL/GenBank/DDBJ databases">
        <title>Diversity, taxonomy and evolution of archaeal viruses of the class Caudoviricetes.</title>
        <authorList>
            <person name="Liu Y."/>
            <person name="Demina T.A."/>
            <person name="Roux S."/>
            <person name="Aiewsakun P."/>
            <person name="Kazlauskas D."/>
            <person name="Simmonds P."/>
            <person name="Prangishvili D."/>
            <person name="Oksanen H.M."/>
            <person name="Krupovic M."/>
        </authorList>
    </citation>
    <scope>NUCLEOTIDE SEQUENCE</scope>
    <source>
        <strain evidence="2">HRTV-29/29</strain>
    </source>
</reference>
<keyword evidence="1" id="KW-0472">Membrane</keyword>
<proteinExistence type="predicted"/>
<accession>A0AAE8Y023</accession>
<keyword evidence="1" id="KW-1133">Transmembrane helix</keyword>
<evidence type="ECO:0000256" key="1">
    <source>
        <dbReference type="SAM" id="Phobius"/>
    </source>
</evidence>
<dbReference type="Proteomes" id="UP000827282">
    <property type="component" value="Segment"/>
</dbReference>
<sequence>MSEFWLGVFTALAVWWTLQSIYALFKQGKRFEIDAFYTAGQIGQALLALLFLVLTYTGVVF</sequence>
<name>A0AAE8Y023_9CAUD</name>
<protein>
    <submittedName>
        <fullName evidence="2">Uncharacterized protein</fullName>
    </submittedName>
</protein>
<keyword evidence="1" id="KW-0812">Transmembrane</keyword>
<organism evidence="2 3">
    <name type="scientific">Halorubrum tailed virus 29</name>
    <dbReference type="NCBI Taxonomy" id="2878010"/>
    <lineage>
        <taxon>Viruses</taxon>
        <taxon>Duplodnaviria</taxon>
        <taxon>Heunggongvirae</taxon>
        <taxon>Uroviricota</taxon>
        <taxon>Caudoviricetes</taxon>
        <taxon>Kirjokansivirales</taxon>
        <taxon>Haloferuviridae</taxon>
        <taxon>Dpdavirus</taxon>
        <taxon>Dpdavirus caudatum</taxon>
        <taxon>Dpdavirus HRTV29</taxon>
    </lineage>
</organism>
<evidence type="ECO:0000313" key="3">
    <source>
        <dbReference type="Proteomes" id="UP000827282"/>
    </source>
</evidence>
<feature type="transmembrane region" description="Helical" evidence="1">
    <location>
        <begin position="6"/>
        <end position="25"/>
    </location>
</feature>